<protein>
    <submittedName>
        <fullName evidence="7">Dihydroxyacetone kinase subunit DhaK</fullName>
    </submittedName>
</protein>
<evidence type="ECO:0000259" key="6">
    <source>
        <dbReference type="PROSITE" id="PS51481"/>
    </source>
</evidence>
<dbReference type="SUPFAM" id="SSF101473">
    <property type="entry name" value="DhaL-like"/>
    <property type="match status" value="1"/>
</dbReference>
<keyword evidence="2" id="KW-0547">Nucleotide-binding</keyword>
<dbReference type="FunFam" id="1.25.40.340:FF:000002">
    <property type="entry name" value="Dihydroxyacetone kinase, L subunit"/>
    <property type="match status" value="1"/>
</dbReference>
<dbReference type="Gene3D" id="3.40.50.10440">
    <property type="entry name" value="Dihydroxyacetone kinase, domain 1"/>
    <property type="match status" value="1"/>
</dbReference>
<dbReference type="InterPro" id="IPR050861">
    <property type="entry name" value="Dihydroxyacetone_Kinase"/>
</dbReference>
<evidence type="ECO:0000256" key="2">
    <source>
        <dbReference type="ARBA" id="ARBA00022741"/>
    </source>
</evidence>
<dbReference type="Proteomes" id="UP000550508">
    <property type="component" value="Unassembled WGS sequence"/>
</dbReference>
<dbReference type="SMART" id="SM01120">
    <property type="entry name" value="Dak2"/>
    <property type="match status" value="1"/>
</dbReference>
<dbReference type="GO" id="GO:0005524">
    <property type="term" value="F:ATP binding"/>
    <property type="evidence" value="ECO:0007669"/>
    <property type="project" value="UniProtKB-KW"/>
</dbReference>
<dbReference type="PROSITE" id="PS51481">
    <property type="entry name" value="DHAK"/>
    <property type="match status" value="1"/>
</dbReference>
<dbReference type="GO" id="GO:0004371">
    <property type="term" value="F:glycerone kinase activity"/>
    <property type="evidence" value="ECO:0007669"/>
    <property type="project" value="InterPro"/>
</dbReference>
<dbReference type="Pfam" id="PF02733">
    <property type="entry name" value="Dak1"/>
    <property type="match status" value="1"/>
</dbReference>
<comment type="caution">
    <text evidence="7">The sequence shown here is derived from an EMBL/GenBank/DDBJ whole genome shotgun (WGS) entry which is preliminary data.</text>
</comment>
<reference evidence="7 8" key="1">
    <citation type="submission" date="2020-05" db="EMBL/GenBank/DDBJ databases">
        <authorList>
            <person name="Kim M.K."/>
        </authorList>
    </citation>
    <scope>NUCLEOTIDE SEQUENCE [LARGE SCALE GENOMIC DNA]</scope>
    <source>
        <strain evidence="7 8">BT25</strain>
    </source>
</reference>
<dbReference type="InterPro" id="IPR004006">
    <property type="entry name" value="DhaK_dom"/>
</dbReference>
<keyword evidence="8" id="KW-1185">Reference proteome</keyword>
<feature type="domain" description="DhaL" evidence="5">
    <location>
        <begin position="355"/>
        <end position="543"/>
    </location>
</feature>
<dbReference type="GO" id="GO:0005829">
    <property type="term" value="C:cytosol"/>
    <property type="evidence" value="ECO:0007669"/>
    <property type="project" value="TreeGrafter"/>
</dbReference>
<keyword evidence="3 7" id="KW-0418">Kinase</keyword>
<dbReference type="PROSITE" id="PS51480">
    <property type="entry name" value="DHAL"/>
    <property type="match status" value="1"/>
</dbReference>
<dbReference type="Pfam" id="PF02734">
    <property type="entry name" value="Dak2"/>
    <property type="match status" value="1"/>
</dbReference>
<feature type="domain" description="DhaK" evidence="6">
    <location>
        <begin position="7"/>
        <end position="325"/>
    </location>
</feature>
<gene>
    <name evidence="7" type="ORF">HQ945_17430</name>
</gene>
<evidence type="ECO:0000313" key="7">
    <source>
        <dbReference type="EMBL" id="NTS33044.1"/>
    </source>
</evidence>
<evidence type="ECO:0000256" key="1">
    <source>
        <dbReference type="ARBA" id="ARBA00022679"/>
    </source>
</evidence>
<accession>A0A849VW39</accession>
<keyword evidence="4" id="KW-0067">ATP-binding</keyword>
<dbReference type="PANTHER" id="PTHR28629">
    <property type="entry name" value="TRIOKINASE/FMN CYCLASE"/>
    <property type="match status" value="1"/>
</dbReference>
<dbReference type="Gene3D" id="3.30.1180.20">
    <property type="entry name" value="Dihydroxyacetone kinase, domain 2"/>
    <property type="match status" value="1"/>
</dbReference>
<evidence type="ECO:0000256" key="4">
    <source>
        <dbReference type="ARBA" id="ARBA00022840"/>
    </source>
</evidence>
<evidence type="ECO:0000313" key="8">
    <source>
        <dbReference type="Proteomes" id="UP000550508"/>
    </source>
</evidence>
<organism evidence="7 8">
    <name type="scientific">Phyllobacterium pellucidum</name>
    <dbReference type="NCBI Taxonomy" id="2740464"/>
    <lineage>
        <taxon>Bacteria</taxon>
        <taxon>Pseudomonadati</taxon>
        <taxon>Pseudomonadota</taxon>
        <taxon>Alphaproteobacteria</taxon>
        <taxon>Hyphomicrobiales</taxon>
        <taxon>Phyllobacteriaceae</taxon>
        <taxon>Phyllobacterium</taxon>
    </lineage>
</organism>
<dbReference type="AlphaFoldDB" id="A0A849VW39"/>
<evidence type="ECO:0000256" key="3">
    <source>
        <dbReference type="ARBA" id="ARBA00022777"/>
    </source>
</evidence>
<dbReference type="Gene3D" id="1.25.40.340">
    <property type="match status" value="1"/>
</dbReference>
<evidence type="ECO:0000259" key="5">
    <source>
        <dbReference type="PROSITE" id="PS51480"/>
    </source>
</evidence>
<dbReference type="RefSeq" id="WP_113281424.1">
    <property type="nucleotide sequence ID" value="NZ_JABUMX010000004.1"/>
</dbReference>
<dbReference type="InterPro" id="IPR004007">
    <property type="entry name" value="DhaL_dom"/>
</dbReference>
<dbReference type="FunFam" id="3.40.50.10440:FF:000001">
    <property type="entry name" value="Dihydroxyacetone kinase, DhaK subunit"/>
    <property type="match status" value="1"/>
</dbReference>
<dbReference type="EMBL" id="JABUMX010000004">
    <property type="protein sequence ID" value="NTS33044.1"/>
    <property type="molecule type" value="Genomic_DNA"/>
</dbReference>
<dbReference type="PANTHER" id="PTHR28629:SF4">
    <property type="entry name" value="TRIOKINASE_FMN CYCLASE"/>
    <property type="match status" value="1"/>
</dbReference>
<dbReference type="GO" id="GO:0019563">
    <property type="term" value="P:glycerol catabolic process"/>
    <property type="evidence" value="ECO:0007669"/>
    <property type="project" value="TreeGrafter"/>
</dbReference>
<dbReference type="InterPro" id="IPR036117">
    <property type="entry name" value="DhaL_dom_sf"/>
</dbReference>
<proteinExistence type="predicted"/>
<dbReference type="SUPFAM" id="SSF82549">
    <property type="entry name" value="DAK1/DegV-like"/>
    <property type="match status" value="1"/>
</dbReference>
<name>A0A849VW39_9HYPH</name>
<keyword evidence="1" id="KW-0808">Transferase</keyword>
<sequence>MSHFFNRRENIVTEALDGLLLTSRPGLLARLDSYPDIKVIVRSDWDRSKVAVISGGGAGHEPAHAGFVGRGMLTAAVSGEIFASPSVDAVLTAIRAVTGPAGCLLVVKNYTGDRLNFGLAAERARAEGFNVEMVIVADDIALPDLAQPRGIAGTLFVHKIAGFLAERGDALQDIAAAATAAAVEIVSLGVAYSTCSIPGQPQESRLGKNEGELGLGIHGEPGVERIPVQAAASIVGIMTERLSAAIPAGGEYALLINNLGAVPPVEMNVIARNVLATPLGGRVKLVIGPGPIMTALNMNGFSLSLIKLDLAREAALLAEVAPHAWLTPVERHELAIVPAPAVRSEIEHMAASRDPQVEEMLATICDRLIALEPDLNRLDARAGDGDTGSTVAAGARGILARIDTLPLADKAATFAAIGSILATSMGGSSGVLLSIFCTAASKSMATGANVPEALLSGLDRMTFYGGAKPGDRTMIDALDPALNALAASGTKEAAVAARSGAEATASMTKAKAGRSSYVGARDLDGIVDPGAEAVAAAFEAAAAVIADGKSKHRP</sequence>